<evidence type="ECO:0000256" key="7">
    <source>
        <dbReference type="ARBA" id="ARBA00023136"/>
    </source>
</evidence>
<dbReference type="PANTHER" id="PTHR30069:SF29">
    <property type="entry name" value="HEMOGLOBIN AND HEMOGLOBIN-HAPTOGLOBIN-BINDING PROTEIN 1-RELATED"/>
    <property type="match status" value="1"/>
</dbReference>
<dbReference type="Gene3D" id="2.40.170.20">
    <property type="entry name" value="TonB-dependent receptor, beta-barrel domain"/>
    <property type="match status" value="1"/>
</dbReference>
<keyword evidence="4 10" id="KW-0812">Transmembrane</keyword>
<evidence type="ECO:0000256" key="5">
    <source>
        <dbReference type="ARBA" id="ARBA00022729"/>
    </source>
</evidence>
<dbReference type="AlphaFoldDB" id="A0A521AM13"/>
<evidence type="ECO:0000313" key="15">
    <source>
        <dbReference type="Proteomes" id="UP000319040"/>
    </source>
</evidence>
<keyword evidence="7 10" id="KW-0472">Membrane</keyword>
<dbReference type="PROSITE" id="PS52016">
    <property type="entry name" value="TONB_DEPENDENT_REC_3"/>
    <property type="match status" value="1"/>
</dbReference>
<accession>A0A521AM13</accession>
<dbReference type="GO" id="GO:0044718">
    <property type="term" value="P:siderophore transmembrane transport"/>
    <property type="evidence" value="ECO:0007669"/>
    <property type="project" value="TreeGrafter"/>
</dbReference>
<dbReference type="Pfam" id="PF00593">
    <property type="entry name" value="TonB_dep_Rec_b-barrel"/>
    <property type="match status" value="1"/>
</dbReference>
<feature type="domain" description="TonB-dependent receptor plug" evidence="13">
    <location>
        <begin position="52"/>
        <end position="146"/>
    </location>
</feature>
<evidence type="ECO:0000259" key="12">
    <source>
        <dbReference type="Pfam" id="PF00593"/>
    </source>
</evidence>
<dbReference type="Proteomes" id="UP000319040">
    <property type="component" value="Unassembled WGS sequence"/>
</dbReference>
<dbReference type="InterPro" id="IPR000531">
    <property type="entry name" value="Beta-barrel_TonB"/>
</dbReference>
<evidence type="ECO:0000256" key="2">
    <source>
        <dbReference type="ARBA" id="ARBA00022448"/>
    </source>
</evidence>
<keyword evidence="9 10" id="KW-0998">Cell outer membrane</keyword>
<evidence type="ECO:0000256" key="11">
    <source>
        <dbReference type="RuleBase" id="RU003357"/>
    </source>
</evidence>
<evidence type="ECO:0000256" key="6">
    <source>
        <dbReference type="ARBA" id="ARBA00023077"/>
    </source>
</evidence>
<dbReference type="InterPro" id="IPR012910">
    <property type="entry name" value="Plug_dom"/>
</dbReference>
<dbReference type="Pfam" id="PF07715">
    <property type="entry name" value="Plug"/>
    <property type="match status" value="1"/>
</dbReference>
<evidence type="ECO:0000256" key="10">
    <source>
        <dbReference type="PROSITE-ProRule" id="PRU01360"/>
    </source>
</evidence>
<dbReference type="GO" id="GO:0015344">
    <property type="term" value="F:siderophore uptake transmembrane transporter activity"/>
    <property type="evidence" value="ECO:0007669"/>
    <property type="project" value="TreeGrafter"/>
</dbReference>
<sequence length="651" mass="73512">MLRVISLFLSFLFYQVSGQRIDLDTIRIDEVSIVKSRISYYAEADKTVRLDSLTINRYQAQDLGALLTKTSLIKVSSNGGAGNVATASIRGAASTHTTVNWNGIPINSLTTGVTDLSLINVGGFDKIDLVYGASGAVYGSGTMGGAINISNTPGWEKNLSIGIASEVGGYANYSDQFLSGKNKRLIKALSSFKEQLLVKASNHSVSYSGQLFVQKSKNNFKYIDIHDFGQPQEQLNHNESRVMGTIQDIHIKLNRNYFGAGVWYQVNEKQIPGKMGIGPPVSFQDQKDSLLRSYLSWKTLLGSFRLELKAAYLYDFMRFTDKESDNNGGYKIFSEISSKRWLSDFNARYYLGAKLSADMSVKYMYLNGRTNYYNKDEQEYRLSVATRYKTGNFVHSGSIGKEWNTLKDAPLTFSFSSLYNLDHWFTARVKLGNHYRRPTFNERYWEPGGNINIDAEKGESYELGLSFQGQTALHSSVTADLAFYVINNIQSIAWRPKAGELFWQPINIGRTLSKGAELELKHTFAPSAYQFDNRLSYGYNHSYNNDKNSAEYKKTIAYKPRHLIKASSNYMRNNWNIGISYAFQSSAITWENASMSSFGIVDANVGRVWQLDFLNLDTKVRIENILNKSYQIIYAYPMPGRAFYLTAIINF</sequence>
<keyword evidence="5" id="KW-0732">Signal</keyword>
<dbReference type="InterPro" id="IPR036942">
    <property type="entry name" value="Beta-barrel_TonB_sf"/>
</dbReference>
<protein>
    <submittedName>
        <fullName evidence="14">TonB-dependent Receptor Plug Domain</fullName>
    </submittedName>
</protein>
<evidence type="ECO:0000256" key="8">
    <source>
        <dbReference type="ARBA" id="ARBA00023170"/>
    </source>
</evidence>
<name>A0A521AM13_SACCC</name>
<dbReference type="SUPFAM" id="SSF56935">
    <property type="entry name" value="Porins"/>
    <property type="match status" value="1"/>
</dbReference>
<dbReference type="Gene3D" id="2.170.130.10">
    <property type="entry name" value="TonB-dependent receptor, plug domain"/>
    <property type="match status" value="1"/>
</dbReference>
<evidence type="ECO:0000256" key="4">
    <source>
        <dbReference type="ARBA" id="ARBA00022692"/>
    </source>
</evidence>
<comment type="similarity">
    <text evidence="10 11">Belongs to the TonB-dependent receptor family.</text>
</comment>
<dbReference type="RefSeq" id="WP_185957391.1">
    <property type="nucleotide sequence ID" value="NZ_FXTB01000001.1"/>
</dbReference>
<gene>
    <name evidence="14" type="ORF">SAMN06265379_101242</name>
</gene>
<dbReference type="InterPro" id="IPR037066">
    <property type="entry name" value="Plug_dom_sf"/>
</dbReference>
<organism evidence="14 15">
    <name type="scientific">Saccharicrinis carchari</name>
    <dbReference type="NCBI Taxonomy" id="1168039"/>
    <lineage>
        <taxon>Bacteria</taxon>
        <taxon>Pseudomonadati</taxon>
        <taxon>Bacteroidota</taxon>
        <taxon>Bacteroidia</taxon>
        <taxon>Marinilabiliales</taxon>
        <taxon>Marinilabiliaceae</taxon>
        <taxon>Saccharicrinis</taxon>
    </lineage>
</organism>
<evidence type="ECO:0000259" key="13">
    <source>
        <dbReference type="Pfam" id="PF07715"/>
    </source>
</evidence>
<proteinExistence type="inferred from homology"/>
<dbReference type="EMBL" id="FXTB01000001">
    <property type="protein sequence ID" value="SMO35832.1"/>
    <property type="molecule type" value="Genomic_DNA"/>
</dbReference>
<feature type="domain" description="TonB-dependent receptor-like beta-barrel" evidence="12">
    <location>
        <begin position="285"/>
        <end position="613"/>
    </location>
</feature>
<evidence type="ECO:0000313" key="14">
    <source>
        <dbReference type="EMBL" id="SMO35832.1"/>
    </source>
</evidence>
<keyword evidence="2 10" id="KW-0813">Transport</keyword>
<keyword evidence="15" id="KW-1185">Reference proteome</keyword>
<keyword evidence="6 11" id="KW-0798">TonB box</keyword>
<evidence type="ECO:0000256" key="3">
    <source>
        <dbReference type="ARBA" id="ARBA00022452"/>
    </source>
</evidence>
<reference evidence="14 15" key="1">
    <citation type="submission" date="2017-05" db="EMBL/GenBank/DDBJ databases">
        <authorList>
            <person name="Varghese N."/>
            <person name="Submissions S."/>
        </authorList>
    </citation>
    <scope>NUCLEOTIDE SEQUENCE [LARGE SCALE GENOMIC DNA]</scope>
    <source>
        <strain evidence="14 15">DSM 27040</strain>
    </source>
</reference>
<dbReference type="GO" id="GO:0009279">
    <property type="term" value="C:cell outer membrane"/>
    <property type="evidence" value="ECO:0007669"/>
    <property type="project" value="UniProtKB-SubCell"/>
</dbReference>
<dbReference type="InterPro" id="IPR039426">
    <property type="entry name" value="TonB-dep_rcpt-like"/>
</dbReference>
<keyword evidence="3 10" id="KW-1134">Transmembrane beta strand</keyword>
<comment type="subcellular location">
    <subcellularLocation>
        <location evidence="1 10">Cell outer membrane</location>
        <topology evidence="1 10">Multi-pass membrane protein</topology>
    </subcellularLocation>
</comment>
<dbReference type="PANTHER" id="PTHR30069">
    <property type="entry name" value="TONB-DEPENDENT OUTER MEMBRANE RECEPTOR"/>
    <property type="match status" value="1"/>
</dbReference>
<evidence type="ECO:0000256" key="1">
    <source>
        <dbReference type="ARBA" id="ARBA00004571"/>
    </source>
</evidence>
<evidence type="ECO:0000256" key="9">
    <source>
        <dbReference type="ARBA" id="ARBA00023237"/>
    </source>
</evidence>
<keyword evidence="8 14" id="KW-0675">Receptor</keyword>